<dbReference type="EMBL" id="JBHTJT010000047">
    <property type="protein sequence ID" value="MFD0981818.1"/>
    <property type="molecule type" value="Genomic_DNA"/>
</dbReference>
<protein>
    <submittedName>
        <fullName evidence="1">SapC family protein</fullName>
    </submittedName>
</protein>
<evidence type="ECO:0000313" key="1">
    <source>
        <dbReference type="EMBL" id="MFD0981818.1"/>
    </source>
</evidence>
<keyword evidence="2" id="KW-1185">Reference proteome</keyword>
<reference evidence="2" key="1">
    <citation type="journal article" date="2019" name="Int. J. Syst. Evol. Microbiol.">
        <title>The Global Catalogue of Microorganisms (GCM) 10K type strain sequencing project: providing services to taxonomists for standard genome sequencing and annotation.</title>
        <authorList>
            <consortium name="The Broad Institute Genomics Platform"/>
            <consortium name="The Broad Institute Genome Sequencing Center for Infectious Disease"/>
            <person name="Wu L."/>
            <person name="Ma J."/>
        </authorList>
    </citation>
    <scope>NUCLEOTIDE SEQUENCE [LARGE SCALE GENOMIC DNA]</scope>
    <source>
        <strain evidence="2">CCUG 60524</strain>
    </source>
</reference>
<name>A0ABW3IUG2_9RHOB</name>
<evidence type="ECO:0000313" key="2">
    <source>
        <dbReference type="Proteomes" id="UP001597108"/>
    </source>
</evidence>
<dbReference type="Proteomes" id="UP001597108">
    <property type="component" value="Unassembled WGS sequence"/>
</dbReference>
<sequence>MTKHSLIYERPMPLSKERHASWSVKQGDDYGFSRDVNAVPLTIVEFAIAAREYPIVFARSGEQYSASALLGLRSDENLFLDDAGKWLGSYVPAFLRRYPFVFSHDAESETYTLCIDEGSVLSGGEVDGERLYDDTGGESPYLKRMIGFTKSWQKAFQETQAFCRRLDELGLITDSEVSFNQPDGHRAKTSGFGSVDRERLKSLGAKALTRLMQSGDLELIYAHLLSHRSLDNLLHLLPDEEAQLLH</sequence>
<dbReference type="RefSeq" id="WP_386077052.1">
    <property type="nucleotide sequence ID" value="NZ_JBHTJT010000047.1"/>
</dbReference>
<organism evidence="1 2">
    <name type="scientific">Tropicimonas aquimaris</name>
    <dbReference type="NCBI Taxonomy" id="914152"/>
    <lineage>
        <taxon>Bacteria</taxon>
        <taxon>Pseudomonadati</taxon>
        <taxon>Pseudomonadota</taxon>
        <taxon>Alphaproteobacteria</taxon>
        <taxon>Rhodobacterales</taxon>
        <taxon>Roseobacteraceae</taxon>
        <taxon>Tropicimonas</taxon>
    </lineage>
</organism>
<proteinExistence type="predicted"/>
<gene>
    <name evidence="1" type="ORF">ACFQ2S_19460</name>
</gene>
<comment type="caution">
    <text evidence="1">The sequence shown here is derived from an EMBL/GenBank/DDBJ whole genome shotgun (WGS) entry which is preliminary data.</text>
</comment>
<accession>A0ABW3IUG2</accession>
<dbReference type="InterPro" id="IPR010836">
    <property type="entry name" value="SapC"/>
</dbReference>
<dbReference type="Pfam" id="PF07277">
    <property type="entry name" value="SapC"/>
    <property type="match status" value="1"/>
</dbReference>